<proteinExistence type="predicted"/>
<dbReference type="Proteomes" id="UP001281761">
    <property type="component" value="Unassembled WGS sequence"/>
</dbReference>
<organism evidence="2 3">
    <name type="scientific">Blattamonas nauphoetae</name>
    <dbReference type="NCBI Taxonomy" id="2049346"/>
    <lineage>
        <taxon>Eukaryota</taxon>
        <taxon>Metamonada</taxon>
        <taxon>Preaxostyla</taxon>
        <taxon>Oxymonadida</taxon>
        <taxon>Blattamonas</taxon>
    </lineage>
</organism>
<evidence type="ECO:0000256" key="1">
    <source>
        <dbReference type="SAM" id="Coils"/>
    </source>
</evidence>
<evidence type="ECO:0000313" key="2">
    <source>
        <dbReference type="EMBL" id="KAK2948314.1"/>
    </source>
</evidence>
<protein>
    <submittedName>
        <fullName evidence="2">Uncharacterized protein</fullName>
    </submittedName>
</protein>
<feature type="coiled-coil region" evidence="1">
    <location>
        <begin position="31"/>
        <end position="58"/>
    </location>
</feature>
<name>A0ABQ9XA89_9EUKA</name>
<dbReference type="EMBL" id="JARBJD010000179">
    <property type="protein sequence ID" value="KAK2948314.1"/>
    <property type="molecule type" value="Genomic_DNA"/>
</dbReference>
<accession>A0ABQ9XA89</accession>
<reference evidence="2 3" key="1">
    <citation type="journal article" date="2022" name="bioRxiv">
        <title>Genomics of Preaxostyla Flagellates Illuminates Evolutionary Transitions and the Path Towards Mitochondrial Loss.</title>
        <authorList>
            <person name="Novak L.V.F."/>
            <person name="Treitli S.C."/>
            <person name="Pyrih J."/>
            <person name="Halakuc P."/>
            <person name="Pipaliya S.V."/>
            <person name="Vacek V."/>
            <person name="Brzon O."/>
            <person name="Soukal P."/>
            <person name="Eme L."/>
            <person name="Dacks J.B."/>
            <person name="Karnkowska A."/>
            <person name="Elias M."/>
            <person name="Hampl V."/>
        </authorList>
    </citation>
    <scope>NUCLEOTIDE SEQUENCE [LARGE SCALE GENOMIC DNA]</scope>
    <source>
        <strain evidence="2">NAU3</strain>
        <tissue evidence="2">Gut</tissue>
    </source>
</reference>
<comment type="caution">
    <text evidence="2">The sequence shown here is derived from an EMBL/GenBank/DDBJ whole genome shotgun (WGS) entry which is preliminary data.</text>
</comment>
<keyword evidence="3" id="KW-1185">Reference proteome</keyword>
<evidence type="ECO:0000313" key="3">
    <source>
        <dbReference type="Proteomes" id="UP001281761"/>
    </source>
</evidence>
<gene>
    <name evidence="2" type="ORF">BLNAU_16763</name>
</gene>
<keyword evidence="1" id="KW-0175">Coiled coil</keyword>
<sequence length="87" mass="10351">MSFTLSQRHSHSGYQPLNDPENQFLISLLQHDQLIAKNAKLERDMEVLRADKETYLSTLSSMQREKDRLWQEKMECQSELKKKDQLI</sequence>